<dbReference type="InterPro" id="IPR001927">
    <property type="entry name" value="Na/Gal_symport"/>
</dbReference>
<sequence length="469" mass="51633">MNPQNGKLSILEKVGYGAGDTASNIFYQAFNIVLFYYYTDVWGISPIVVGWIYLGARLWDAINDPLMGIIADRTQTRMGRYRPYLLWLAIPFGLIGFLTFASPGLEGSLKIIYAASTYTVLGMIYTAINVPYSALMGVMTPDTEERTILASYRFVGAFSAALIIGATVRPLANALGGGDEVLGYRLTFALLGGLASLLFIFTFLTTKERLAPEKAGADTRVGRDLKILLKNTPWIIMAFAGFLTLSNVAIRAAVTFHYFKYYVGDTGERYFWWMDLTSFFLSTGSIAFIVGILFTNILRKKFGKRNSLIGMTLLNALVTILFFFISPDNIAVMLIANLLGSFFAGPTPALVWAMYTDVADYGELKYGRRTTGLVFSSAIFAQKMGLMIGGVLSGWILGWVGFVANAEQTPGSLMGIRVMFCFIPGAFAIANGLVLFLYPITEEQVLEMEEELNARREARESGEGAIQPQ</sequence>
<feature type="transmembrane region" description="Helical" evidence="5">
    <location>
        <begin position="306"/>
        <end position="325"/>
    </location>
</feature>
<evidence type="ECO:0000313" key="7">
    <source>
        <dbReference type="EMBL" id="NDV60982.1"/>
    </source>
</evidence>
<dbReference type="RefSeq" id="WP_163961492.1">
    <property type="nucleotide sequence ID" value="NZ_JAAGNX010000001.1"/>
</dbReference>
<accession>A0A6B2LXY8</accession>
<dbReference type="GO" id="GO:0006814">
    <property type="term" value="P:sodium ion transport"/>
    <property type="evidence" value="ECO:0007669"/>
    <property type="project" value="InterPro"/>
</dbReference>
<dbReference type="AlphaFoldDB" id="A0A6B2LXY8"/>
<feature type="transmembrane region" description="Helical" evidence="5">
    <location>
        <begin position="416"/>
        <end position="438"/>
    </location>
</feature>
<dbReference type="Gene3D" id="1.20.1250.20">
    <property type="entry name" value="MFS general substrate transporter like domains"/>
    <property type="match status" value="2"/>
</dbReference>
<keyword evidence="3 5" id="KW-1133">Transmembrane helix</keyword>
<feature type="transmembrane region" description="Helical" evidence="5">
    <location>
        <begin position="184"/>
        <end position="204"/>
    </location>
</feature>
<evidence type="ECO:0000256" key="3">
    <source>
        <dbReference type="ARBA" id="ARBA00022989"/>
    </source>
</evidence>
<dbReference type="SUPFAM" id="SSF103473">
    <property type="entry name" value="MFS general substrate transporter"/>
    <property type="match status" value="1"/>
</dbReference>
<dbReference type="InterPro" id="IPR020846">
    <property type="entry name" value="MFS_dom"/>
</dbReference>
<protein>
    <submittedName>
        <fullName evidence="7">MFS transporter</fullName>
    </submittedName>
</protein>
<feature type="transmembrane region" description="Helical" evidence="5">
    <location>
        <begin position="111"/>
        <end position="132"/>
    </location>
</feature>
<name>A0A6B2LXY8_9BACT</name>
<comment type="similarity">
    <text evidence="1">Belongs to the sodium:galactoside symporter (TC 2.A.2) family.</text>
</comment>
<dbReference type="GO" id="GO:0005886">
    <property type="term" value="C:plasma membrane"/>
    <property type="evidence" value="ECO:0007669"/>
    <property type="project" value="TreeGrafter"/>
</dbReference>
<feature type="transmembrane region" description="Helical" evidence="5">
    <location>
        <begin position="271"/>
        <end position="294"/>
    </location>
</feature>
<feature type="domain" description="Major facilitator superfamily (MFS) profile" evidence="6">
    <location>
        <begin position="1"/>
        <end position="442"/>
    </location>
</feature>
<dbReference type="EMBL" id="JAAGNX010000001">
    <property type="protein sequence ID" value="NDV60982.1"/>
    <property type="molecule type" value="Genomic_DNA"/>
</dbReference>
<keyword evidence="2 5" id="KW-0812">Transmembrane</keyword>
<reference evidence="7 8" key="1">
    <citation type="submission" date="2020-02" db="EMBL/GenBank/DDBJ databases">
        <title>Albibacoteraceae fam. nov., the first described family within the subdivision 4 Verrucomicrobia.</title>
        <authorList>
            <person name="Xi F."/>
        </authorList>
    </citation>
    <scope>NUCLEOTIDE SEQUENCE [LARGE SCALE GENOMIC DNA]</scope>
    <source>
        <strain evidence="7 8">CK1056</strain>
    </source>
</reference>
<feature type="transmembrane region" description="Helical" evidence="5">
    <location>
        <begin position="331"/>
        <end position="352"/>
    </location>
</feature>
<feature type="transmembrane region" description="Helical" evidence="5">
    <location>
        <begin position="84"/>
        <end position="105"/>
    </location>
</feature>
<evidence type="ECO:0000256" key="5">
    <source>
        <dbReference type="SAM" id="Phobius"/>
    </source>
</evidence>
<dbReference type="InterPro" id="IPR039672">
    <property type="entry name" value="MFS_2"/>
</dbReference>
<feature type="transmembrane region" description="Helical" evidence="5">
    <location>
        <begin position="152"/>
        <end position="172"/>
    </location>
</feature>
<evidence type="ECO:0000256" key="4">
    <source>
        <dbReference type="ARBA" id="ARBA00023136"/>
    </source>
</evidence>
<evidence type="ECO:0000313" key="8">
    <source>
        <dbReference type="Proteomes" id="UP000478417"/>
    </source>
</evidence>
<keyword evidence="8" id="KW-1185">Reference proteome</keyword>
<dbReference type="PANTHER" id="PTHR11328">
    <property type="entry name" value="MAJOR FACILITATOR SUPERFAMILY DOMAIN-CONTAINING PROTEIN"/>
    <property type="match status" value="1"/>
</dbReference>
<evidence type="ECO:0000256" key="2">
    <source>
        <dbReference type="ARBA" id="ARBA00022692"/>
    </source>
</evidence>
<feature type="transmembrane region" description="Helical" evidence="5">
    <location>
        <begin position="35"/>
        <end position="54"/>
    </location>
</feature>
<dbReference type="InterPro" id="IPR036259">
    <property type="entry name" value="MFS_trans_sf"/>
</dbReference>
<dbReference type="Proteomes" id="UP000478417">
    <property type="component" value="Unassembled WGS sequence"/>
</dbReference>
<comment type="caution">
    <text evidence="7">The sequence shown here is derived from an EMBL/GenBank/DDBJ whole genome shotgun (WGS) entry which is preliminary data.</text>
</comment>
<dbReference type="Pfam" id="PF13347">
    <property type="entry name" value="MFS_2"/>
    <property type="match status" value="1"/>
</dbReference>
<dbReference type="GO" id="GO:0008643">
    <property type="term" value="P:carbohydrate transport"/>
    <property type="evidence" value="ECO:0007669"/>
    <property type="project" value="InterPro"/>
</dbReference>
<dbReference type="PANTHER" id="PTHR11328:SF24">
    <property type="entry name" value="MAJOR FACILITATOR SUPERFAMILY (MFS) PROFILE DOMAIN-CONTAINING PROTEIN"/>
    <property type="match status" value="1"/>
</dbReference>
<evidence type="ECO:0000259" key="6">
    <source>
        <dbReference type="PROSITE" id="PS50850"/>
    </source>
</evidence>
<dbReference type="CDD" id="cd17332">
    <property type="entry name" value="MFS_MelB_like"/>
    <property type="match status" value="1"/>
</dbReference>
<proteinExistence type="inferred from homology"/>
<gene>
    <name evidence="7" type="ORF">G0Q06_00810</name>
</gene>
<dbReference type="PROSITE" id="PS50850">
    <property type="entry name" value="MFS"/>
    <property type="match status" value="1"/>
</dbReference>
<feature type="transmembrane region" description="Helical" evidence="5">
    <location>
        <begin position="234"/>
        <end position="259"/>
    </location>
</feature>
<feature type="transmembrane region" description="Helical" evidence="5">
    <location>
        <begin position="373"/>
        <end position="396"/>
    </location>
</feature>
<evidence type="ECO:0000256" key="1">
    <source>
        <dbReference type="ARBA" id="ARBA00009617"/>
    </source>
</evidence>
<dbReference type="GO" id="GO:0015293">
    <property type="term" value="F:symporter activity"/>
    <property type="evidence" value="ECO:0007669"/>
    <property type="project" value="InterPro"/>
</dbReference>
<organism evidence="7 8">
    <name type="scientific">Oceanipulchritudo coccoides</name>
    <dbReference type="NCBI Taxonomy" id="2706888"/>
    <lineage>
        <taxon>Bacteria</taxon>
        <taxon>Pseudomonadati</taxon>
        <taxon>Verrucomicrobiota</taxon>
        <taxon>Opitutia</taxon>
        <taxon>Puniceicoccales</taxon>
        <taxon>Oceanipulchritudinaceae</taxon>
        <taxon>Oceanipulchritudo</taxon>
    </lineage>
</organism>
<keyword evidence="4 5" id="KW-0472">Membrane</keyword>
<dbReference type="NCBIfam" id="TIGR00792">
    <property type="entry name" value="gph"/>
    <property type="match status" value="1"/>
</dbReference>